<protein>
    <submittedName>
        <fullName evidence="1">Uncharacterized protein</fullName>
    </submittedName>
</protein>
<evidence type="ECO:0000313" key="1">
    <source>
        <dbReference type="EMBL" id="MBS4193685.1"/>
    </source>
</evidence>
<reference evidence="1 2" key="1">
    <citation type="submission" date="2021-05" db="EMBL/GenBank/DDBJ databases">
        <title>Novel Bacillus species.</title>
        <authorList>
            <person name="Liu G."/>
        </authorList>
    </citation>
    <scope>NUCLEOTIDE SEQUENCE [LARGE SCALE GENOMIC DNA]</scope>
    <source>
        <strain evidence="2">FJAT-49780</strain>
    </source>
</reference>
<sequence length="96" mass="11297">MNVRNETEIVQVNKDMVVAQQDDNFVAVIKIKPSRGNQTKYAIVIPKNSPTKHQRTLFRKENNDLNFFMKLKVAITLFNIYKREMKETQKGQEKNI</sequence>
<organism evidence="1 2">
    <name type="scientific">Lederbergia citri</name>
    <dbReference type="NCBI Taxonomy" id="2833580"/>
    <lineage>
        <taxon>Bacteria</taxon>
        <taxon>Bacillati</taxon>
        <taxon>Bacillota</taxon>
        <taxon>Bacilli</taxon>
        <taxon>Bacillales</taxon>
        <taxon>Bacillaceae</taxon>
        <taxon>Lederbergia</taxon>
    </lineage>
</organism>
<dbReference type="RefSeq" id="WP_066294833.1">
    <property type="nucleotide sequence ID" value="NZ_JAGYPG010000001.1"/>
</dbReference>
<proteinExistence type="predicted"/>
<keyword evidence="2" id="KW-1185">Reference proteome</keyword>
<dbReference type="AlphaFoldDB" id="A0A942YFU7"/>
<comment type="caution">
    <text evidence="1">The sequence shown here is derived from an EMBL/GenBank/DDBJ whole genome shotgun (WGS) entry which is preliminary data.</text>
</comment>
<dbReference type="Proteomes" id="UP000681414">
    <property type="component" value="Unassembled WGS sequence"/>
</dbReference>
<name>A0A942YFU7_9BACI</name>
<gene>
    <name evidence="1" type="ORF">KHA97_01200</name>
</gene>
<dbReference type="EMBL" id="JAGYPG010000001">
    <property type="protein sequence ID" value="MBS4193685.1"/>
    <property type="molecule type" value="Genomic_DNA"/>
</dbReference>
<accession>A0A942YFU7</accession>
<evidence type="ECO:0000313" key="2">
    <source>
        <dbReference type="Proteomes" id="UP000681414"/>
    </source>
</evidence>